<evidence type="ECO:0000313" key="3">
    <source>
        <dbReference type="Proteomes" id="UP000094802"/>
    </source>
</evidence>
<feature type="transmembrane region" description="Helical" evidence="1">
    <location>
        <begin position="93"/>
        <end position="120"/>
    </location>
</feature>
<protein>
    <submittedName>
        <fullName evidence="2">Uncharacterized protein</fullName>
    </submittedName>
</protein>
<dbReference type="Proteomes" id="UP000094802">
    <property type="component" value="Unassembled WGS sequence"/>
</dbReference>
<gene>
    <name evidence="2" type="ORF">A142_10085</name>
</gene>
<accession>A0A1E5FD76</accession>
<sequence length="160" mass="17978">MLKKCWAYISSGSVYRQEFFNFIISLILGPLILFGLLLFGVESDGTFKNTIVEFGINFFSSFNGLYFAFFYLIPMLAFLLIKARLLEAPNFKVFLLLIQLISGIFYSIGSAVVIVSSTVVKYGIDFSSETFFWGWGIILLGFGVFAMFLDFLPPTSPKAS</sequence>
<proteinExistence type="predicted"/>
<evidence type="ECO:0000313" key="2">
    <source>
        <dbReference type="EMBL" id="OEF86912.1"/>
    </source>
</evidence>
<keyword evidence="1" id="KW-1133">Transmembrane helix</keyword>
<keyword evidence="1" id="KW-0812">Transmembrane</keyword>
<dbReference type="RefSeq" id="WP_019821303.1">
    <property type="nucleotide sequence ID" value="NZ_AJZD02000309.1"/>
</dbReference>
<dbReference type="AlphaFoldDB" id="A0A1E5FD76"/>
<feature type="transmembrane region" description="Helical" evidence="1">
    <location>
        <begin position="61"/>
        <end position="81"/>
    </location>
</feature>
<comment type="caution">
    <text evidence="2">The sequence shown here is derived from an EMBL/GenBank/DDBJ whole genome shotgun (WGS) entry which is preliminary data.</text>
</comment>
<name>A0A1E5FD76_VIBSP</name>
<reference evidence="2 3" key="1">
    <citation type="journal article" date="2012" name="Science">
        <title>Ecological populations of bacteria act as socially cohesive units of antibiotic production and resistance.</title>
        <authorList>
            <person name="Cordero O.X."/>
            <person name="Wildschutte H."/>
            <person name="Kirkup B."/>
            <person name="Proehl S."/>
            <person name="Ngo L."/>
            <person name="Hussain F."/>
            <person name="Le Roux F."/>
            <person name="Mincer T."/>
            <person name="Polz M.F."/>
        </authorList>
    </citation>
    <scope>NUCLEOTIDE SEQUENCE [LARGE SCALE GENOMIC DNA]</scope>
    <source>
        <strain evidence="2 3">12E03</strain>
    </source>
</reference>
<evidence type="ECO:0000256" key="1">
    <source>
        <dbReference type="SAM" id="Phobius"/>
    </source>
</evidence>
<keyword evidence="1" id="KW-0472">Membrane</keyword>
<feature type="transmembrane region" description="Helical" evidence="1">
    <location>
        <begin position="132"/>
        <end position="152"/>
    </location>
</feature>
<organism evidence="2 3">
    <name type="scientific">Vibrio splendidus 12E03</name>
    <dbReference type="NCBI Taxonomy" id="1191305"/>
    <lineage>
        <taxon>Bacteria</taxon>
        <taxon>Pseudomonadati</taxon>
        <taxon>Pseudomonadota</taxon>
        <taxon>Gammaproteobacteria</taxon>
        <taxon>Vibrionales</taxon>
        <taxon>Vibrionaceae</taxon>
        <taxon>Vibrio</taxon>
    </lineage>
</organism>
<feature type="transmembrane region" description="Helical" evidence="1">
    <location>
        <begin position="20"/>
        <end position="41"/>
    </location>
</feature>
<dbReference type="EMBL" id="AJZD02000309">
    <property type="protein sequence ID" value="OEF86912.1"/>
    <property type="molecule type" value="Genomic_DNA"/>
</dbReference>